<dbReference type="GO" id="GO:0030864">
    <property type="term" value="C:cortical actin cytoskeleton"/>
    <property type="evidence" value="ECO:0007669"/>
    <property type="project" value="TreeGrafter"/>
</dbReference>
<name>Q4THP1_TETNG</name>
<sequence>MIASDPVCPTSDTSACCAQNGPEGSPYEESVCHEGSICGSDSAFYRQTEEHSMAETLSVALRVAEEAIDEAISKAEVDASTQQEKKNEVLYLREHRGELVEELAKTIVEKVR</sequence>
<reference evidence="4" key="1">
    <citation type="journal article" date="2004" name="Nature">
        <title>Genome duplication in the teleost fish Tetraodon nigroviridis reveals the early vertebrate proto-karyotype.</title>
        <authorList>
            <person name="Jaillon O."/>
            <person name="Aury J.-M."/>
            <person name="Brunet F."/>
            <person name="Petit J.-L."/>
            <person name="Stange-Thomann N."/>
            <person name="Mauceli E."/>
            <person name="Bouneau L."/>
            <person name="Fischer C."/>
            <person name="Ozouf-Costaz C."/>
            <person name="Bernot A."/>
            <person name="Nicaud S."/>
            <person name="Jaffe D."/>
            <person name="Fisher S."/>
            <person name="Lutfalla G."/>
            <person name="Dossat C."/>
            <person name="Segurens B."/>
            <person name="Dasilva C."/>
            <person name="Salanoubat M."/>
            <person name="Levy M."/>
            <person name="Boudet N."/>
            <person name="Castellano S."/>
            <person name="Anthouard V."/>
            <person name="Jubin C."/>
            <person name="Castelli V."/>
            <person name="Katinka M."/>
            <person name="Vacherie B."/>
            <person name="Biemont C."/>
            <person name="Skalli Z."/>
            <person name="Cattolico L."/>
            <person name="Poulain J."/>
            <person name="De Berardinis V."/>
            <person name="Cruaud C."/>
            <person name="Duprat S."/>
            <person name="Brottier P."/>
            <person name="Coutanceau J.-P."/>
            <person name="Gouzy J."/>
            <person name="Parra G."/>
            <person name="Lardier G."/>
            <person name="Chapple C."/>
            <person name="McKernan K.J."/>
            <person name="McEwan P."/>
            <person name="Bosak S."/>
            <person name="Kellis M."/>
            <person name="Volff J.-N."/>
            <person name="Guigo R."/>
            <person name="Zody M.C."/>
            <person name="Mesirov J."/>
            <person name="Lindblad-Toh K."/>
            <person name="Birren B."/>
            <person name="Nusbaum C."/>
            <person name="Kahn D."/>
            <person name="Robinson-Rechavi M."/>
            <person name="Laudet V."/>
            <person name="Schachter V."/>
            <person name="Quetier F."/>
            <person name="Saurin W."/>
            <person name="Scarpelli C."/>
            <person name="Wincker P."/>
            <person name="Lander E.S."/>
            <person name="Weissenbach J."/>
            <person name="Roest Crollius H."/>
        </authorList>
    </citation>
    <scope>NUCLEOTIDE SEQUENCE [LARGE SCALE GENOMIC DNA]</scope>
</reference>
<dbReference type="GO" id="GO:0017022">
    <property type="term" value="F:myosin binding"/>
    <property type="evidence" value="ECO:0007669"/>
    <property type="project" value="TreeGrafter"/>
</dbReference>
<protein>
    <submittedName>
        <fullName evidence="4">(spotted green pufferfish) hypothetical protein</fullName>
    </submittedName>
</protein>
<organism evidence="4">
    <name type="scientific">Tetraodon nigroviridis</name>
    <name type="common">Spotted green pufferfish</name>
    <name type="synonym">Chelonodon nigroviridis</name>
    <dbReference type="NCBI Taxonomy" id="99883"/>
    <lineage>
        <taxon>Eukaryota</taxon>
        <taxon>Metazoa</taxon>
        <taxon>Chordata</taxon>
        <taxon>Craniata</taxon>
        <taxon>Vertebrata</taxon>
        <taxon>Euteleostomi</taxon>
        <taxon>Actinopterygii</taxon>
        <taxon>Neopterygii</taxon>
        <taxon>Teleostei</taxon>
        <taxon>Neoteleostei</taxon>
        <taxon>Acanthomorphata</taxon>
        <taxon>Eupercaria</taxon>
        <taxon>Tetraodontiformes</taxon>
        <taxon>Tetradontoidea</taxon>
        <taxon>Tetraodontidae</taxon>
        <taxon>Tetraodon</taxon>
    </lineage>
</organism>
<evidence type="ECO:0000259" key="3">
    <source>
        <dbReference type="Pfam" id="PF04698"/>
    </source>
</evidence>
<dbReference type="InterPro" id="IPR006788">
    <property type="entry name" value="Myrip/Melanophilin"/>
</dbReference>
<feature type="domain" description="Rab effector MyRIP/Melanophilin" evidence="3">
    <location>
        <begin position="23"/>
        <end position="111"/>
    </location>
</feature>
<comment type="caution">
    <text evidence="4">The sequence shown here is derived from an EMBL/GenBank/DDBJ whole genome shotgun (WGS) entry which is preliminary data.</text>
</comment>
<evidence type="ECO:0000313" key="4">
    <source>
        <dbReference type="EMBL" id="CAF87591.1"/>
    </source>
</evidence>
<dbReference type="GO" id="GO:0008270">
    <property type="term" value="F:zinc ion binding"/>
    <property type="evidence" value="ECO:0007669"/>
    <property type="project" value="UniProtKB-KW"/>
</dbReference>
<dbReference type="Pfam" id="PF04698">
    <property type="entry name" value="Rab_eff_C"/>
    <property type="match status" value="1"/>
</dbReference>
<dbReference type="KEGG" id="tng:GSTEN00000460G001"/>
<dbReference type="InterPro" id="IPR051745">
    <property type="entry name" value="Intracell_Transport_Effector"/>
</dbReference>
<evidence type="ECO:0000256" key="1">
    <source>
        <dbReference type="ARBA" id="ARBA00022771"/>
    </source>
</evidence>
<dbReference type="GO" id="GO:0003779">
    <property type="term" value="F:actin binding"/>
    <property type="evidence" value="ECO:0007669"/>
    <property type="project" value="TreeGrafter"/>
</dbReference>
<dbReference type="PANTHER" id="PTHR14555:SF6">
    <property type="entry name" value="RAB EFFECTOR MYRIP"/>
    <property type="match status" value="1"/>
</dbReference>
<gene>
    <name evidence="4" type="ORF">GSTENG00000460001</name>
</gene>
<dbReference type="EMBL" id="CAAE01002795">
    <property type="protein sequence ID" value="CAF87591.1"/>
    <property type="molecule type" value="Genomic_DNA"/>
</dbReference>
<keyword evidence="1" id="KW-0863">Zinc-finger</keyword>
<dbReference type="PANTHER" id="PTHR14555">
    <property type="entry name" value="MYELIN-ASSOCIATED OLIGODENDROCYTIC BASIC PROTEIN MOBP -RELATED"/>
    <property type="match status" value="1"/>
</dbReference>
<reference evidence="4" key="2">
    <citation type="submission" date="2004-02" db="EMBL/GenBank/DDBJ databases">
        <authorList>
            <consortium name="Genoscope"/>
            <consortium name="Whitehead Institute Centre for Genome Research"/>
        </authorList>
    </citation>
    <scope>NUCLEOTIDE SEQUENCE</scope>
</reference>
<keyword evidence="1" id="KW-0479">Metal-binding</keyword>
<evidence type="ECO:0000256" key="2">
    <source>
        <dbReference type="ARBA" id="ARBA00022833"/>
    </source>
</evidence>
<accession>Q4THP1</accession>
<keyword evidence="2" id="KW-0862">Zinc</keyword>
<feature type="non-terminal residue" evidence="4">
    <location>
        <position position="112"/>
    </location>
</feature>
<proteinExistence type="predicted"/>
<dbReference type="AlphaFoldDB" id="Q4THP1"/>
<dbReference type="OrthoDB" id="10072397at2759"/>